<evidence type="ECO:0008006" key="8">
    <source>
        <dbReference type="Google" id="ProtNLM"/>
    </source>
</evidence>
<feature type="region of interest" description="Disordered" evidence="4">
    <location>
        <begin position="1"/>
        <end position="181"/>
    </location>
</feature>
<evidence type="ECO:0000313" key="6">
    <source>
        <dbReference type="EMBL" id="KAA6392058.1"/>
    </source>
</evidence>
<evidence type="ECO:0000313" key="7">
    <source>
        <dbReference type="Proteomes" id="UP000324800"/>
    </source>
</evidence>
<feature type="compositionally biased region" description="Polar residues" evidence="4">
    <location>
        <begin position="1"/>
        <end position="29"/>
    </location>
</feature>
<feature type="compositionally biased region" description="Polar residues" evidence="4">
    <location>
        <begin position="660"/>
        <end position="670"/>
    </location>
</feature>
<feature type="compositionally biased region" description="Low complexity" evidence="4">
    <location>
        <begin position="30"/>
        <end position="46"/>
    </location>
</feature>
<name>A0A5J4WAS7_9EUKA</name>
<keyword evidence="5" id="KW-1133">Transmembrane helix</keyword>
<evidence type="ECO:0000256" key="4">
    <source>
        <dbReference type="SAM" id="MobiDB-lite"/>
    </source>
</evidence>
<gene>
    <name evidence="6" type="ORF">EZS28_012416</name>
</gene>
<evidence type="ECO:0000256" key="2">
    <source>
        <dbReference type="ARBA" id="ARBA00022723"/>
    </source>
</evidence>
<dbReference type="EMBL" id="SNRW01002671">
    <property type="protein sequence ID" value="KAA6392058.1"/>
    <property type="molecule type" value="Genomic_DNA"/>
</dbReference>
<feature type="compositionally biased region" description="Polar residues" evidence="4">
    <location>
        <begin position="124"/>
        <end position="148"/>
    </location>
</feature>
<reference evidence="6 7" key="1">
    <citation type="submission" date="2019-03" db="EMBL/GenBank/DDBJ databases">
        <title>Single cell metagenomics reveals metabolic interactions within the superorganism composed of flagellate Streblomastix strix and complex community of Bacteroidetes bacteria on its surface.</title>
        <authorList>
            <person name="Treitli S.C."/>
            <person name="Kolisko M."/>
            <person name="Husnik F."/>
            <person name="Keeling P."/>
            <person name="Hampl V."/>
        </authorList>
    </citation>
    <scope>NUCLEOTIDE SEQUENCE [LARGE SCALE GENOMIC DNA]</scope>
    <source>
        <strain evidence="6">ST1C</strain>
    </source>
</reference>
<proteinExistence type="inferred from homology"/>
<dbReference type="Proteomes" id="UP000324800">
    <property type="component" value="Unassembled WGS sequence"/>
</dbReference>
<feature type="compositionally biased region" description="Acidic residues" evidence="4">
    <location>
        <begin position="149"/>
        <end position="169"/>
    </location>
</feature>
<keyword evidence="5" id="KW-0472">Membrane</keyword>
<feature type="region of interest" description="Disordered" evidence="4">
    <location>
        <begin position="632"/>
        <end position="670"/>
    </location>
</feature>
<sequence>MASSNSNATNQQGTVPNTPQEQILTKNLPSNQVITNQQQVQQSDNSEPVDPSDQNALRQLRQKMQKRQPSRLIMNSKDLLDKDKRDKEKERKEQISDKSEQEKNIEQIATTENIAKVKKKPNKSPLQQSEIESTLTNQSRTINMQSTIEVDENDDNESQVSESEEPDEGTGEKADLHKIDLPELTKRRKKRSFQNAVPSQTIAVIMALYSFLVVSLLSVVIVIVVSTDTIQPWVARVGVAAMESAASQLLHLLLLQLIQPSDGVLNTDYQLRTTPGWKGLEHMSSNITDIRNVFRNFVKNIVQIHDLYMFGEIENLYDGTLEDVQFFAVLSVSQVRDILYNPSSCFMANQTECDARPNRMPTMGFLQGHDVDGLESMMQRLLIEAMDLACMTRVKGESGSSFLTNDDYPPVNPTNPSIIFINTALSYDLSEGQSQVVSTLAQVGQNVMSNMKIWIYVIAAFDLLTIIIAFAYLSVHVQAQLNHVAYKTKRVQELIPLEETMAVRWSKHYTLSNQKMDNTHHLVIDDAGQLIDHLIKGEDKMVPAIGVATKQILEVHLKEEIKYLSGTKHPHYKNYISQIRQFNQRFNYLMRKFDDGVDIKEAMSELFKYFVDWHIMVDNKTVIDYANAKEANKDQDIKDKDASKEKETERSKDTNKTDDGSVNNTIEVKE</sequence>
<keyword evidence="3" id="KW-0408">Iron</keyword>
<keyword evidence="2" id="KW-0479">Metal-binding</keyword>
<feature type="transmembrane region" description="Helical" evidence="5">
    <location>
        <begin position="453"/>
        <end position="473"/>
    </location>
</feature>
<comment type="similarity">
    <text evidence="1">Belongs to the hemerythrin family.</text>
</comment>
<dbReference type="AlphaFoldDB" id="A0A5J4WAS7"/>
<dbReference type="InterPro" id="IPR035938">
    <property type="entry name" value="Hemerythrin-like_sf"/>
</dbReference>
<evidence type="ECO:0000256" key="3">
    <source>
        <dbReference type="ARBA" id="ARBA00023004"/>
    </source>
</evidence>
<accession>A0A5J4WAS7</accession>
<organism evidence="6 7">
    <name type="scientific">Streblomastix strix</name>
    <dbReference type="NCBI Taxonomy" id="222440"/>
    <lineage>
        <taxon>Eukaryota</taxon>
        <taxon>Metamonada</taxon>
        <taxon>Preaxostyla</taxon>
        <taxon>Oxymonadida</taxon>
        <taxon>Streblomastigidae</taxon>
        <taxon>Streblomastix</taxon>
    </lineage>
</organism>
<evidence type="ECO:0000256" key="5">
    <source>
        <dbReference type="SAM" id="Phobius"/>
    </source>
</evidence>
<evidence type="ECO:0000256" key="1">
    <source>
        <dbReference type="ARBA" id="ARBA00010587"/>
    </source>
</evidence>
<feature type="compositionally biased region" description="Basic and acidic residues" evidence="4">
    <location>
        <begin position="632"/>
        <end position="659"/>
    </location>
</feature>
<feature type="transmembrane region" description="Helical" evidence="5">
    <location>
        <begin position="202"/>
        <end position="226"/>
    </location>
</feature>
<feature type="compositionally biased region" description="Basic residues" evidence="4">
    <location>
        <begin position="60"/>
        <end position="69"/>
    </location>
</feature>
<feature type="compositionally biased region" description="Basic and acidic residues" evidence="4">
    <location>
        <begin position="78"/>
        <end position="105"/>
    </location>
</feature>
<dbReference type="GO" id="GO:0046872">
    <property type="term" value="F:metal ion binding"/>
    <property type="evidence" value="ECO:0007669"/>
    <property type="project" value="UniProtKB-KW"/>
</dbReference>
<dbReference type="Gene3D" id="1.20.120.50">
    <property type="entry name" value="Hemerythrin-like"/>
    <property type="match status" value="1"/>
</dbReference>
<dbReference type="SUPFAM" id="SSF47188">
    <property type="entry name" value="Hemerythrin-like"/>
    <property type="match status" value="1"/>
</dbReference>
<keyword evidence="5" id="KW-0812">Transmembrane</keyword>
<comment type="caution">
    <text evidence="6">The sequence shown here is derived from an EMBL/GenBank/DDBJ whole genome shotgun (WGS) entry which is preliminary data.</text>
</comment>
<protein>
    <recommendedName>
        <fullName evidence="8">Hemerythrin-like domain-containing protein</fullName>
    </recommendedName>
</protein>
<feature type="compositionally biased region" description="Basic and acidic residues" evidence="4">
    <location>
        <begin position="170"/>
        <end position="181"/>
    </location>
</feature>